<dbReference type="Proteomes" id="UP000530928">
    <property type="component" value="Unassembled WGS sequence"/>
</dbReference>
<dbReference type="RefSeq" id="WP_181608524.1">
    <property type="nucleotide sequence ID" value="NZ_BAABAM010000001.1"/>
</dbReference>
<name>A0A7W0CEN8_9ACTN</name>
<comment type="caution">
    <text evidence="2">The sequence shown here is derived from an EMBL/GenBank/DDBJ whole genome shotgun (WGS) entry which is preliminary data.</text>
</comment>
<evidence type="ECO:0000313" key="3">
    <source>
        <dbReference type="Proteomes" id="UP000530928"/>
    </source>
</evidence>
<feature type="domain" description="STAS" evidence="1">
    <location>
        <begin position="198"/>
        <end position="244"/>
    </location>
</feature>
<evidence type="ECO:0000259" key="1">
    <source>
        <dbReference type="PROSITE" id="PS50801"/>
    </source>
</evidence>
<dbReference type="InterPro" id="IPR036513">
    <property type="entry name" value="STAS_dom_sf"/>
</dbReference>
<dbReference type="Gene3D" id="3.30.750.24">
    <property type="entry name" value="STAS domain"/>
    <property type="match status" value="1"/>
</dbReference>
<accession>A0A7W0CEN8</accession>
<dbReference type="InterPro" id="IPR002645">
    <property type="entry name" value="STAS_dom"/>
</dbReference>
<dbReference type="PROSITE" id="PS50801">
    <property type="entry name" value="STAS"/>
    <property type="match status" value="1"/>
</dbReference>
<gene>
    <name evidence="2" type="ORF">HNR30_001102</name>
</gene>
<dbReference type="SUPFAM" id="SSF52091">
    <property type="entry name" value="SpoIIaa-like"/>
    <property type="match status" value="1"/>
</dbReference>
<dbReference type="InterPro" id="IPR025847">
    <property type="entry name" value="MEDS_domain"/>
</dbReference>
<keyword evidence="3" id="KW-1185">Reference proteome</keyword>
<evidence type="ECO:0000313" key="2">
    <source>
        <dbReference type="EMBL" id="MBA2889767.1"/>
    </source>
</evidence>
<reference evidence="2 3" key="1">
    <citation type="submission" date="2020-07" db="EMBL/GenBank/DDBJ databases">
        <title>Genomic Encyclopedia of Type Strains, Phase IV (KMG-IV): sequencing the most valuable type-strain genomes for metagenomic binning, comparative biology and taxonomic classification.</title>
        <authorList>
            <person name="Goeker M."/>
        </authorList>
    </citation>
    <scope>NUCLEOTIDE SEQUENCE [LARGE SCALE GENOMIC DNA]</scope>
    <source>
        <strain evidence="2 3">DSM 45533</strain>
    </source>
</reference>
<dbReference type="EMBL" id="JACDUR010000001">
    <property type="protein sequence ID" value="MBA2889767.1"/>
    <property type="molecule type" value="Genomic_DNA"/>
</dbReference>
<sequence>MLGARTTGSALNPRLGDHVCLPFDTDGERIAAVRAITLNGLREGRLVLLVTESDTPQQVRGHLAGPGDGTGEWFDAEAAEAGGRLTILPADESHFSRGRFDPDLALTCLAAFGRHAERLGASGVSVLVDASWRLRADPGLSLEVEARGNALFAGSWMALVCQYDRRRFSGEAFDQAAAVHPITPGEAELRFARTPGGLTLAGEVDGTNIAALASVLDTLVPVARALTIDATALGYLDAEGARLLARTAELRVNETVIVCSPAVARLLSLIRADDVDRLSVRPAGP</sequence>
<protein>
    <submittedName>
        <fullName evidence="2">Anti-anti-sigma regulatory factor</fullName>
    </submittedName>
</protein>
<proteinExistence type="predicted"/>
<dbReference type="AlphaFoldDB" id="A0A7W0CEN8"/>
<organism evidence="2 3">
    <name type="scientific">Nonomuraea soli</name>
    <dbReference type="NCBI Taxonomy" id="1032476"/>
    <lineage>
        <taxon>Bacteria</taxon>
        <taxon>Bacillati</taxon>
        <taxon>Actinomycetota</taxon>
        <taxon>Actinomycetes</taxon>
        <taxon>Streptosporangiales</taxon>
        <taxon>Streptosporangiaceae</taxon>
        <taxon>Nonomuraea</taxon>
    </lineage>
</organism>
<dbReference type="Pfam" id="PF14417">
    <property type="entry name" value="MEDS"/>
    <property type="match status" value="1"/>
</dbReference>